<dbReference type="PATRIC" id="fig|1658765.3.peg.1558"/>
<organism evidence="2 4">
    <name type="scientific">Marinobacter subterrani</name>
    <dbReference type="NCBI Taxonomy" id="1658765"/>
    <lineage>
        <taxon>Bacteria</taxon>
        <taxon>Pseudomonadati</taxon>
        <taxon>Pseudomonadota</taxon>
        <taxon>Gammaproteobacteria</taxon>
        <taxon>Pseudomonadales</taxon>
        <taxon>Marinobacteraceae</taxon>
        <taxon>Marinobacter</taxon>
    </lineage>
</organism>
<dbReference type="AlphaFoldDB" id="A0A0J7JB17"/>
<dbReference type="EMBL" id="LFBU01000001">
    <property type="protein sequence ID" value="KMQ75362.1"/>
    <property type="molecule type" value="Genomic_DNA"/>
</dbReference>
<proteinExistence type="predicted"/>
<evidence type="ECO:0000313" key="1">
    <source>
        <dbReference type="EMBL" id="KMQ73756.1"/>
    </source>
</evidence>
<dbReference type="EMBL" id="LFBU01000002">
    <property type="protein sequence ID" value="KMQ73756.1"/>
    <property type="molecule type" value="Genomic_DNA"/>
</dbReference>
<evidence type="ECO:0000313" key="3">
    <source>
        <dbReference type="EMBL" id="KMQ76984.1"/>
    </source>
</evidence>
<protein>
    <submittedName>
        <fullName evidence="2">Uncharacterized protein</fullName>
    </submittedName>
</protein>
<keyword evidence="4" id="KW-1185">Reference proteome</keyword>
<sequence length="87" mass="9728">MAKGTDFDIEEMQRTRAENMRTAAAGVWHSYFGQCVEKLMMKGRPVTKEAVIAELQAEIEGRPENSDARIIAETVLRKVESITSDPS</sequence>
<dbReference type="RefSeq" id="WP_048495462.1">
    <property type="nucleotide sequence ID" value="NZ_LFBU01000001.1"/>
</dbReference>
<accession>A0A0J7JB17</accession>
<gene>
    <name evidence="2" type="ORF">Msub_11564</name>
    <name evidence="3" type="ORF">Msub_13199</name>
    <name evidence="1" type="ORF">Msub_20977</name>
</gene>
<reference evidence="2 4" key="1">
    <citation type="submission" date="2015-06" db="EMBL/GenBank/DDBJ databases">
        <title>Marinobacter subterrani, a genetically tractable neutrophilic iron-oxidizing strain isolated from the Soudan Iron Mine.</title>
        <authorList>
            <person name="Bonis B.M."/>
            <person name="Gralnick J.A."/>
        </authorList>
    </citation>
    <scope>NUCLEOTIDE SEQUENCE [LARGE SCALE GENOMIC DNA]</scope>
    <source>
        <strain evidence="2 4">JG233</strain>
    </source>
</reference>
<evidence type="ECO:0000313" key="2">
    <source>
        <dbReference type="EMBL" id="KMQ75362.1"/>
    </source>
</evidence>
<dbReference type="Proteomes" id="UP000036102">
    <property type="component" value="Unassembled WGS sequence"/>
</dbReference>
<evidence type="ECO:0000313" key="4">
    <source>
        <dbReference type="Proteomes" id="UP000036102"/>
    </source>
</evidence>
<name>A0A0J7JB17_9GAMM</name>
<comment type="caution">
    <text evidence="2">The sequence shown here is derived from an EMBL/GenBank/DDBJ whole genome shotgun (WGS) entry which is preliminary data.</text>
</comment>
<dbReference type="EMBL" id="LFBU01000001">
    <property type="protein sequence ID" value="KMQ76984.1"/>
    <property type="molecule type" value="Genomic_DNA"/>
</dbReference>